<sequence>MNELALRDLFKNPNDNCSINRIIVSSASKDAIKNDEYLLTTILGIELITNQQPSPTFMRRSIAGFNVREGEPIGCKVTLRKSRMKSFLHVLLMDALPRIPDFSGISKSQFDDNCQLHFGIKDPVSAFSILSPHYELFQRLGKGSVGLQITIDVNASNKDRAFNYLRSLGFPVVE</sequence>
<dbReference type="PIRSF" id="PIRSF002161">
    <property type="entry name" value="Ribosomal_L5"/>
    <property type="match status" value="1"/>
</dbReference>
<comment type="similarity">
    <text evidence="1 4">Belongs to the universal ribosomal protein uL5 family.</text>
</comment>
<dbReference type="GO" id="GO:0003735">
    <property type="term" value="F:structural constituent of ribosome"/>
    <property type="evidence" value="ECO:0007669"/>
    <property type="project" value="InterPro"/>
</dbReference>
<name>A0A4D6C7B3_9CHLO</name>
<dbReference type="Gene3D" id="3.30.1440.10">
    <property type="match status" value="1"/>
</dbReference>
<dbReference type="InterPro" id="IPR031309">
    <property type="entry name" value="Ribosomal_uL5_C"/>
</dbReference>
<geneLocation type="mitochondrion" evidence="6"/>
<dbReference type="GO" id="GO:0005840">
    <property type="term" value="C:ribosome"/>
    <property type="evidence" value="ECO:0007669"/>
    <property type="project" value="UniProtKB-KW"/>
</dbReference>
<accession>A0A4D6C7B3</accession>
<dbReference type="AlphaFoldDB" id="A0A4D6C7B3"/>
<gene>
    <name evidence="6" type="primary">rpl5</name>
</gene>
<dbReference type="InterPro" id="IPR022803">
    <property type="entry name" value="Ribosomal_uL5_dom_sf"/>
</dbReference>
<dbReference type="GO" id="GO:0006412">
    <property type="term" value="P:translation"/>
    <property type="evidence" value="ECO:0007669"/>
    <property type="project" value="InterPro"/>
</dbReference>
<dbReference type="PANTHER" id="PTHR11994">
    <property type="entry name" value="60S RIBOSOMAL PROTEIN L11-RELATED"/>
    <property type="match status" value="1"/>
</dbReference>
<evidence type="ECO:0000256" key="4">
    <source>
        <dbReference type="RuleBase" id="RU003930"/>
    </source>
</evidence>
<evidence type="ECO:0000259" key="5">
    <source>
        <dbReference type="Pfam" id="PF00673"/>
    </source>
</evidence>
<proteinExistence type="inferred from homology"/>
<dbReference type="SUPFAM" id="SSF55282">
    <property type="entry name" value="RL5-like"/>
    <property type="match status" value="1"/>
</dbReference>
<dbReference type="GeneID" id="40513630"/>
<keyword evidence="2 4" id="KW-0689">Ribosomal protein</keyword>
<reference evidence="6" key="1">
    <citation type="journal article" date="2019" name="Genome Biol. Evol.">
        <title>Tracing the Evolution of the Plastome and Mitogenome in the Chloropicophyceae Uncovered Convergent tRNA Gene Losses and a Variant Plastid Genetic Code.</title>
        <authorList>
            <person name="Turmel M."/>
            <person name="Dos Santos A.L."/>
            <person name="Otis C."/>
            <person name="Sergerie R."/>
            <person name="Lemieux C."/>
        </authorList>
    </citation>
    <scope>NUCLEOTIDE SEQUENCE</scope>
</reference>
<keyword evidence="6" id="KW-0496">Mitochondrion</keyword>
<dbReference type="Pfam" id="PF00673">
    <property type="entry name" value="Ribosomal_L5_C"/>
    <property type="match status" value="1"/>
</dbReference>
<feature type="domain" description="Large ribosomal subunit protein uL5 C-terminal" evidence="5">
    <location>
        <begin position="72"/>
        <end position="171"/>
    </location>
</feature>
<keyword evidence="3 4" id="KW-0687">Ribonucleoprotein</keyword>
<evidence type="ECO:0000313" key="6">
    <source>
        <dbReference type="EMBL" id="QBX98919.1"/>
    </source>
</evidence>
<evidence type="ECO:0000256" key="3">
    <source>
        <dbReference type="ARBA" id="ARBA00023274"/>
    </source>
</evidence>
<organism evidence="6">
    <name type="scientific">Chloroparvula pacifica</name>
    <dbReference type="NCBI Taxonomy" id="1883388"/>
    <lineage>
        <taxon>Eukaryota</taxon>
        <taxon>Viridiplantae</taxon>
        <taxon>Chlorophyta</taxon>
        <taxon>Chloropicophyceae</taxon>
        <taxon>Chloropicales</taxon>
        <taxon>Chloropicaceae</taxon>
        <taxon>Chloroparvula</taxon>
    </lineage>
</organism>
<dbReference type="RefSeq" id="YP_009647184.1">
    <property type="nucleotide sequence ID" value="NC_042603.1"/>
</dbReference>
<protein>
    <submittedName>
        <fullName evidence="6">Ribosomal protein L5</fullName>
    </submittedName>
</protein>
<dbReference type="InterPro" id="IPR002132">
    <property type="entry name" value="Ribosomal_uL5"/>
</dbReference>
<evidence type="ECO:0000256" key="2">
    <source>
        <dbReference type="ARBA" id="ARBA00022980"/>
    </source>
</evidence>
<evidence type="ECO:0000256" key="1">
    <source>
        <dbReference type="ARBA" id="ARBA00008553"/>
    </source>
</evidence>
<dbReference type="EMBL" id="MK086011">
    <property type="protein sequence ID" value="QBX98919.1"/>
    <property type="molecule type" value="Genomic_DNA"/>
</dbReference>
<dbReference type="GO" id="GO:1990904">
    <property type="term" value="C:ribonucleoprotein complex"/>
    <property type="evidence" value="ECO:0007669"/>
    <property type="project" value="UniProtKB-KW"/>
</dbReference>